<keyword evidence="3" id="KW-1185">Reference proteome</keyword>
<dbReference type="RefSeq" id="WP_231327327.1">
    <property type="nucleotide sequence ID" value="NZ_CP088156.1"/>
</dbReference>
<reference evidence="2" key="1">
    <citation type="journal article" date="2024" name="Antonie Van Leeuwenhoek">
        <title>Bradyrhizobium ontarionense sp. nov., a novel bacterial symbiont isolated from Aeschynomene indica (Indian jointvetch), harbours photosynthesis, nitrogen fixation and nitrous oxide (N2O) reductase genes.</title>
        <authorList>
            <person name="Bromfield E.S.P."/>
            <person name="Cloutier S."/>
        </authorList>
    </citation>
    <scope>NUCLEOTIDE SEQUENCE</scope>
    <source>
        <strain evidence="2">A19</strain>
    </source>
</reference>
<sequence length="367" mass="39806">MTMSTRLRRELAAWIGSVADTVVDTVGRLNIKPPIQLIETERNVFIMRMSARSGRSVPPGWQIVLTDNEAGRPALPDSWKAAVRGSRIEVMLMPYRFLSRPLDLPKRAVEFLDAMIRSQLDRLTPWTANEAEFGYTAPVDISGERIATTVIAAPRTTLDPLIHVAESWSAGSIVLFAAPEAAPATIDDQLGATGGTKLTERRLRGSLEVGRVSRALAAVLVVAAVSATLSVAMTGIIGGKLEEQQGLLSHKISERRAALRLNPEGSDNPALSGLMRRKQEMAAAVILLEALSKILPDNTHVTELRIEKDKLQITGMTQDAPALVKLIEQSAHFTHATFFAPTTRSADDPGERFHIEAGIKPHLGPGT</sequence>
<proteinExistence type="predicted"/>
<dbReference type="PANTHER" id="PTHR40278:SF1">
    <property type="entry name" value="DNA UTILIZATION PROTEIN HOFN"/>
    <property type="match status" value="1"/>
</dbReference>
<dbReference type="InterPro" id="IPR052534">
    <property type="entry name" value="Extracell_DNA_Util/SecSys_Comp"/>
</dbReference>
<protein>
    <submittedName>
        <fullName evidence="2">PilN domain-containing protein</fullName>
    </submittedName>
</protein>
<name>A0ABY3RMA9_9BRAD</name>
<gene>
    <name evidence="2" type="ORF">LQG66_16935</name>
</gene>
<dbReference type="InterPro" id="IPR007813">
    <property type="entry name" value="PilN"/>
</dbReference>
<keyword evidence="1" id="KW-0812">Transmembrane</keyword>
<keyword evidence="1" id="KW-0472">Membrane</keyword>
<keyword evidence="1" id="KW-1133">Transmembrane helix</keyword>
<evidence type="ECO:0000313" key="2">
    <source>
        <dbReference type="EMBL" id="UFZ07878.1"/>
    </source>
</evidence>
<dbReference type="Proteomes" id="UP001431010">
    <property type="component" value="Chromosome"/>
</dbReference>
<evidence type="ECO:0000256" key="1">
    <source>
        <dbReference type="SAM" id="Phobius"/>
    </source>
</evidence>
<feature type="transmembrane region" description="Helical" evidence="1">
    <location>
        <begin position="215"/>
        <end position="237"/>
    </location>
</feature>
<dbReference type="PANTHER" id="PTHR40278">
    <property type="entry name" value="DNA UTILIZATION PROTEIN HOFN"/>
    <property type="match status" value="1"/>
</dbReference>
<dbReference type="Pfam" id="PF05137">
    <property type="entry name" value="PilN"/>
    <property type="match status" value="1"/>
</dbReference>
<accession>A0ABY3RMA9</accession>
<evidence type="ECO:0000313" key="3">
    <source>
        <dbReference type="Proteomes" id="UP001431010"/>
    </source>
</evidence>
<organism evidence="2 3">
    <name type="scientific">Bradyrhizobium ontarionense</name>
    <dbReference type="NCBI Taxonomy" id="2898149"/>
    <lineage>
        <taxon>Bacteria</taxon>
        <taxon>Pseudomonadati</taxon>
        <taxon>Pseudomonadota</taxon>
        <taxon>Alphaproteobacteria</taxon>
        <taxon>Hyphomicrobiales</taxon>
        <taxon>Nitrobacteraceae</taxon>
        <taxon>Bradyrhizobium</taxon>
    </lineage>
</organism>
<dbReference type="EMBL" id="CP088156">
    <property type="protein sequence ID" value="UFZ07878.1"/>
    <property type="molecule type" value="Genomic_DNA"/>
</dbReference>